<keyword evidence="2" id="KW-1185">Reference proteome</keyword>
<name>A0A8J9W361_BRALA</name>
<evidence type="ECO:0000313" key="2">
    <source>
        <dbReference type="Proteomes" id="UP000838412"/>
    </source>
</evidence>
<proteinExistence type="predicted"/>
<organism evidence="1 2">
    <name type="scientific">Branchiostoma lanceolatum</name>
    <name type="common">Common lancelet</name>
    <name type="synonym">Amphioxus lanceolatum</name>
    <dbReference type="NCBI Taxonomy" id="7740"/>
    <lineage>
        <taxon>Eukaryota</taxon>
        <taxon>Metazoa</taxon>
        <taxon>Chordata</taxon>
        <taxon>Cephalochordata</taxon>
        <taxon>Leptocardii</taxon>
        <taxon>Amphioxiformes</taxon>
        <taxon>Branchiostomatidae</taxon>
        <taxon>Branchiostoma</taxon>
    </lineage>
</organism>
<dbReference type="EMBL" id="OV696695">
    <property type="protein sequence ID" value="CAH1238680.1"/>
    <property type="molecule type" value="Genomic_DNA"/>
</dbReference>
<reference evidence="1" key="1">
    <citation type="submission" date="2022-01" db="EMBL/GenBank/DDBJ databases">
        <authorList>
            <person name="Braso-Vives M."/>
        </authorList>
    </citation>
    <scope>NUCLEOTIDE SEQUENCE</scope>
</reference>
<accession>A0A8J9W361</accession>
<dbReference type="AlphaFoldDB" id="A0A8J9W361"/>
<gene>
    <name evidence="1" type="primary">Hypp5618</name>
    <name evidence="1" type="ORF">BLAG_LOCUS3179</name>
</gene>
<dbReference type="Proteomes" id="UP000838412">
    <property type="component" value="Chromosome 10"/>
</dbReference>
<protein>
    <submittedName>
        <fullName evidence="1">Hypp5618 protein</fullName>
    </submittedName>
</protein>
<sequence length="90" mass="10280">MNFTRRGLDDVITRRPERKFCAVFCDPNSVVVPDKVTPYVRRGLGTGLDPYKVSDPLTWLTSVLMVTSFSSGQECTCLQIPKDYWSTFRI</sequence>
<evidence type="ECO:0000313" key="1">
    <source>
        <dbReference type="EMBL" id="CAH1238680.1"/>
    </source>
</evidence>